<reference evidence="21" key="1">
    <citation type="submission" date="2021-06" db="EMBL/GenBank/DDBJ databases">
        <authorList>
            <consortium name="Wellcome Sanger Institute Data Sharing"/>
        </authorList>
    </citation>
    <scope>NUCLEOTIDE SEQUENCE [LARGE SCALE GENOMIC DNA]</scope>
</reference>
<evidence type="ECO:0000256" key="2">
    <source>
        <dbReference type="ARBA" id="ARBA00003150"/>
    </source>
</evidence>
<evidence type="ECO:0000256" key="6">
    <source>
        <dbReference type="ARBA" id="ARBA00011245"/>
    </source>
</evidence>
<keyword evidence="14" id="KW-0326">Glycosidase</keyword>
<evidence type="ECO:0000256" key="13">
    <source>
        <dbReference type="ARBA" id="ARBA00023228"/>
    </source>
</evidence>
<dbReference type="FunFam" id="2.60.40.10:FF:000650">
    <property type="entry name" value="Mannosidase beta"/>
    <property type="match status" value="1"/>
</dbReference>
<dbReference type="FunFam" id="2.60.120.260:FF:000060">
    <property type="entry name" value="Probable beta-mannosidase"/>
    <property type="match status" value="1"/>
</dbReference>
<dbReference type="GeneID" id="114654583"/>
<dbReference type="InterPro" id="IPR036156">
    <property type="entry name" value="Beta-gal/glucu_dom_sf"/>
</dbReference>
<evidence type="ECO:0000256" key="1">
    <source>
        <dbReference type="ARBA" id="ARBA00000829"/>
    </source>
</evidence>
<reference evidence="21" key="3">
    <citation type="submission" date="2025-09" db="UniProtKB">
        <authorList>
            <consortium name="Ensembl"/>
        </authorList>
    </citation>
    <scope>IDENTIFICATION</scope>
</reference>
<dbReference type="InterPro" id="IPR054593">
    <property type="entry name" value="Beta-mannosidase-like_N2"/>
</dbReference>
<feature type="domain" description="Beta-mannosidase-like galactose-binding" evidence="20">
    <location>
        <begin position="37"/>
        <end position="211"/>
    </location>
</feature>
<evidence type="ECO:0000256" key="15">
    <source>
        <dbReference type="ARBA" id="ARBA00032581"/>
    </source>
</evidence>
<keyword evidence="9" id="KW-0732">Signal</keyword>
<reference evidence="21" key="2">
    <citation type="submission" date="2025-08" db="UniProtKB">
        <authorList>
            <consortium name="Ensembl"/>
        </authorList>
    </citation>
    <scope>IDENTIFICATION</scope>
</reference>
<comment type="pathway">
    <text evidence="4">Glycan metabolism; N-glycan degradation.</text>
</comment>
<dbReference type="GO" id="GO:0004567">
    <property type="term" value="F:beta-mannosidase activity"/>
    <property type="evidence" value="ECO:0007669"/>
    <property type="project" value="UniProtKB-EC"/>
</dbReference>
<dbReference type="Gene3D" id="2.60.120.260">
    <property type="entry name" value="Galactose-binding domain-like"/>
    <property type="match status" value="1"/>
</dbReference>
<dbReference type="PANTHER" id="PTHR43730">
    <property type="entry name" value="BETA-MANNOSIDASE"/>
    <property type="match status" value="1"/>
</dbReference>
<dbReference type="EC" id="3.2.1.25" evidence="7"/>
<evidence type="ECO:0000256" key="16">
    <source>
        <dbReference type="ARBA" id="ARBA00033445"/>
    </source>
</evidence>
<evidence type="ECO:0000256" key="11">
    <source>
        <dbReference type="ARBA" id="ARBA00023157"/>
    </source>
</evidence>
<evidence type="ECO:0000256" key="3">
    <source>
        <dbReference type="ARBA" id="ARBA00004371"/>
    </source>
</evidence>
<dbReference type="SUPFAM" id="SSF49785">
    <property type="entry name" value="Galactose-binding domain-like"/>
    <property type="match status" value="1"/>
</dbReference>
<feature type="domain" description="Mannosidase Ig/CBM-like" evidence="19">
    <location>
        <begin position="709"/>
        <end position="799"/>
    </location>
</feature>
<dbReference type="PANTHER" id="PTHR43730:SF1">
    <property type="entry name" value="BETA-MANNOSIDASE"/>
    <property type="match status" value="1"/>
</dbReference>
<keyword evidence="12" id="KW-0325">Glycoprotein</keyword>
<comment type="similarity">
    <text evidence="5">Belongs to the glycosyl hydrolase 2 family.</text>
</comment>
<evidence type="ECO:0000259" key="17">
    <source>
        <dbReference type="Pfam" id="PF02836"/>
    </source>
</evidence>
<evidence type="ECO:0000256" key="5">
    <source>
        <dbReference type="ARBA" id="ARBA00007401"/>
    </source>
</evidence>
<dbReference type="Pfam" id="PF22666">
    <property type="entry name" value="Glyco_hydro_2_N2"/>
    <property type="match status" value="1"/>
</dbReference>
<gene>
    <name evidence="21" type="primary">MANBA</name>
    <name evidence="21" type="synonym">manba</name>
</gene>
<dbReference type="InterPro" id="IPR008979">
    <property type="entry name" value="Galactose-bd-like_sf"/>
</dbReference>
<evidence type="ECO:0000256" key="12">
    <source>
        <dbReference type="ARBA" id="ARBA00023180"/>
    </source>
</evidence>
<dbReference type="CTD" id="4126"/>
<name>A0A8C4SLZ0_ERPCA</name>
<feature type="domain" description="Glycoside hydrolase family 2 catalytic" evidence="17">
    <location>
        <begin position="351"/>
        <end position="576"/>
    </location>
</feature>
<dbReference type="Gene3D" id="2.60.40.10">
    <property type="entry name" value="Immunoglobulins"/>
    <property type="match status" value="3"/>
</dbReference>
<dbReference type="InterPro" id="IPR041447">
    <property type="entry name" value="Mannosidase_ig"/>
</dbReference>
<comment type="catalytic activity">
    <reaction evidence="1">
        <text>Hydrolysis of terminal, non-reducing beta-D-mannose residues in beta-D-mannosides.</text>
        <dbReference type="EC" id="3.2.1.25"/>
    </reaction>
</comment>
<comment type="subcellular location">
    <subcellularLocation>
        <location evidence="3">Lysosome</location>
    </subcellularLocation>
</comment>
<evidence type="ECO:0000256" key="8">
    <source>
        <dbReference type="ARBA" id="ARBA00015707"/>
    </source>
</evidence>
<evidence type="ECO:0000259" key="20">
    <source>
        <dbReference type="Pfam" id="PF22666"/>
    </source>
</evidence>
<keyword evidence="11" id="KW-1015">Disulfide bond</keyword>
<dbReference type="OrthoDB" id="2866996at2759"/>
<dbReference type="GO" id="GO:0005764">
    <property type="term" value="C:lysosome"/>
    <property type="evidence" value="ECO:0007669"/>
    <property type="project" value="UniProtKB-SubCell"/>
</dbReference>
<dbReference type="InterPro" id="IPR041625">
    <property type="entry name" value="Beta-mannosidase_Ig"/>
</dbReference>
<evidence type="ECO:0000256" key="14">
    <source>
        <dbReference type="ARBA" id="ARBA00023295"/>
    </source>
</evidence>
<dbReference type="GO" id="GO:0006516">
    <property type="term" value="P:glycoprotein catabolic process"/>
    <property type="evidence" value="ECO:0007669"/>
    <property type="project" value="TreeGrafter"/>
</dbReference>
<evidence type="ECO:0000313" key="22">
    <source>
        <dbReference type="Proteomes" id="UP000694620"/>
    </source>
</evidence>
<dbReference type="Ensembl" id="ENSECRT00000018842.1">
    <property type="protein sequence ID" value="ENSECRP00000018469.1"/>
    <property type="gene ID" value="ENSECRG00000012336.1"/>
</dbReference>
<proteinExistence type="inferred from homology"/>
<dbReference type="Proteomes" id="UP000694620">
    <property type="component" value="Chromosome 7"/>
</dbReference>
<accession>A0A8C4SLZ0</accession>
<protein>
    <recommendedName>
        <fullName evidence="8">Beta-mannosidase</fullName>
        <ecNumber evidence="7">3.2.1.25</ecNumber>
    </recommendedName>
    <alternativeName>
        <fullName evidence="15">Lysosomal beta A mannosidase</fullName>
    </alternativeName>
    <alternativeName>
        <fullName evidence="16">Mannanase</fullName>
    </alternativeName>
</protein>
<organism evidence="21 22">
    <name type="scientific">Erpetoichthys calabaricus</name>
    <name type="common">Rope fish</name>
    <name type="synonym">Calamoichthys calabaricus</name>
    <dbReference type="NCBI Taxonomy" id="27687"/>
    <lineage>
        <taxon>Eukaryota</taxon>
        <taxon>Metazoa</taxon>
        <taxon>Chordata</taxon>
        <taxon>Craniata</taxon>
        <taxon>Vertebrata</taxon>
        <taxon>Euteleostomi</taxon>
        <taxon>Actinopterygii</taxon>
        <taxon>Polypteriformes</taxon>
        <taxon>Polypteridae</taxon>
        <taxon>Erpetoichthys</taxon>
    </lineage>
</organism>
<evidence type="ECO:0000256" key="9">
    <source>
        <dbReference type="ARBA" id="ARBA00022729"/>
    </source>
</evidence>
<evidence type="ECO:0000256" key="10">
    <source>
        <dbReference type="ARBA" id="ARBA00022801"/>
    </source>
</evidence>
<evidence type="ECO:0000256" key="7">
    <source>
        <dbReference type="ARBA" id="ARBA00012754"/>
    </source>
</evidence>
<dbReference type="SUPFAM" id="SSF49303">
    <property type="entry name" value="beta-Galactosidase/glucuronidase domain"/>
    <property type="match status" value="2"/>
</dbReference>
<dbReference type="Pfam" id="PF17786">
    <property type="entry name" value="Mannosidase_ig"/>
    <property type="match status" value="1"/>
</dbReference>
<dbReference type="Pfam" id="PF17753">
    <property type="entry name" value="Ig_mannosidase"/>
    <property type="match status" value="1"/>
</dbReference>
<comment type="subunit">
    <text evidence="6">Monomer.</text>
</comment>
<keyword evidence="22" id="KW-1185">Reference proteome</keyword>
<dbReference type="Gene3D" id="3.20.20.80">
    <property type="entry name" value="Glycosidases"/>
    <property type="match status" value="1"/>
</dbReference>
<dbReference type="RefSeq" id="XP_028661040.1">
    <property type="nucleotide sequence ID" value="XM_028805207.2"/>
</dbReference>
<dbReference type="GeneTree" id="ENSGT00390000001670"/>
<evidence type="ECO:0000256" key="4">
    <source>
        <dbReference type="ARBA" id="ARBA00004740"/>
    </source>
</evidence>
<evidence type="ECO:0000259" key="19">
    <source>
        <dbReference type="Pfam" id="PF17786"/>
    </source>
</evidence>
<feature type="domain" description="Beta-mannosidase Ig-fold" evidence="18">
    <location>
        <begin position="807"/>
        <end position="886"/>
    </location>
</feature>
<dbReference type="AlphaFoldDB" id="A0A8C4SLZ0"/>
<sequence>MFVQWRKTELVQVARGLILLIFGSGVLSASYSPESKWKVTNANGSLRVAAEVPGCVHTALLKARLIEDPYYRFNDLIYGWISHDNWTYSTTFSLQSSFRQQKRVNLILEGIDTVATVSVNKVLVGNTNNMFLRYSFDVTNVIKEVNVLEIAFTSAVTYAAAQWNAHTSYPVPPVCSPPVQKGECHVNFIRKEQCSFSWDWGPSFPTQGIWKPIEIEAFDIFQLVYLTSVPSYDLVSQQWSIEIEVYLELLTLMRQVEGKVIIQIPKLETLELHNFILQPGESRIRLIQAINKSVPVDLWWPHGHGEQNGYDTVINISMNGHSIERRKKVYFRSVELIQEPVPGSAGLSFYFKVNGQAVFIKGSNWIPADSFQDRVTLDILRNLLQSAVDANMNTLRVWGGGVYEQDEFYKICDELGIMIWQDFMFACAFYPVEESFLEIVRKEITHQLRRLKSHPSIILWSANNENEAAVATNWFSVPSSTLPIYMKDYVTLYVNNIRDIIINEDKSRPFLSSSPTNGQESIREGWIAKNPYDTNYGDTHFYNYTNDCWDWKKFPKTRFASEYGFQSWPSFSTLQKISIPEDWDFISSFTDHRQHHLKGNKEMIMQAYLHYSQPMSKDPLQKYKDTLYLTQVMQAQCIKIQTEFYRRSRNEVVEGKGHTMGALYWQLNDIWQAPSWSSIEYGGKWKMLHYFAKSFFAPVLPVGFEDDGTLYIYAISDLPKDLQLQLLIEVYQWSSMDPVCSTITESLVVKAESAHPIYKESVSSLLKTGGNCTRERCVVVFSLQAYGKQYGPNNHVYLSSLNVAEGLKKPQISAVIGQRKEDFIITLKTTAIAPYVWLDVGDIPGQFDTNGFLMLENLKNITFLPWKPTTIAEMNKLLQITSLMDIS</sequence>
<dbReference type="SUPFAM" id="SSF51445">
    <property type="entry name" value="(Trans)glycosidases"/>
    <property type="match status" value="1"/>
</dbReference>
<dbReference type="InterPro" id="IPR050887">
    <property type="entry name" value="Beta-mannosidase_GH2"/>
</dbReference>
<dbReference type="InterPro" id="IPR017853">
    <property type="entry name" value="GH"/>
</dbReference>
<dbReference type="Pfam" id="PF02836">
    <property type="entry name" value="Glyco_hydro_2_C"/>
    <property type="match status" value="1"/>
</dbReference>
<dbReference type="InterPro" id="IPR006103">
    <property type="entry name" value="Glyco_hydro_2_cat"/>
</dbReference>
<evidence type="ECO:0000313" key="21">
    <source>
        <dbReference type="Ensembl" id="ENSECRP00000018469.1"/>
    </source>
</evidence>
<keyword evidence="10" id="KW-0378">Hydrolase</keyword>
<evidence type="ECO:0000259" key="18">
    <source>
        <dbReference type="Pfam" id="PF17753"/>
    </source>
</evidence>
<keyword evidence="13" id="KW-0458">Lysosome</keyword>
<dbReference type="InterPro" id="IPR013783">
    <property type="entry name" value="Ig-like_fold"/>
</dbReference>
<dbReference type="FunFam" id="3.20.20.80:FF:000035">
    <property type="entry name" value="Mannosidase beta"/>
    <property type="match status" value="1"/>
</dbReference>
<comment type="function">
    <text evidence="2">Exoglycosidase that cleaves the single beta-linked mannose residue from the non-reducing end of all N-linked glycoprotein oligosaccharides.</text>
</comment>
<dbReference type="GO" id="GO:0005975">
    <property type="term" value="P:carbohydrate metabolic process"/>
    <property type="evidence" value="ECO:0007669"/>
    <property type="project" value="InterPro"/>
</dbReference>